<dbReference type="PANTHER" id="PTHR21180:SF32">
    <property type="entry name" value="ENDONUCLEASE_EXONUCLEASE_PHOSPHATASE FAMILY DOMAIN-CONTAINING PROTEIN 1"/>
    <property type="match status" value="1"/>
</dbReference>
<dbReference type="SMART" id="SM00278">
    <property type="entry name" value="HhH1"/>
    <property type="match status" value="2"/>
</dbReference>
<dbReference type="GO" id="GO:0015628">
    <property type="term" value="P:protein secretion by the type II secretion system"/>
    <property type="evidence" value="ECO:0007669"/>
    <property type="project" value="TreeGrafter"/>
</dbReference>
<dbReference type="RefSeq" id="WP_066669768.1">
    <property type="nucleotide sequence ID" value="NZ_LYVF01000177.1"/>
</dbReference>
<dbReference type="SUPFAM" id="SSF47781">
    <property type="entry name" value="RuvA domain 2-like"/>
    <property type="match status" value="1"/>
</dbReference>
<dbReference type="EMBL" id="LYVF01000177">
    <property type="protein sequence ID" value="OAT80444.1"/>
    <property type="molecule type" value="Genomic_DNA"/>
</dbReference>
<evidence type="ECO:0000313" key="4">
    <source>
        <dbReference type="Proteomes" id="UP000078532"/>
    </source>
</evidence>
<comment type="caution">
    <text evidence="3">The sequence shown here is derived from an EMBL/GenBank/DDBJ whole genome shotgun (WGS) entry which is preliminary data.</text>
</comment>
<dbReference type="InterPro" id="IPR051675">
    <property type="entry name" value="Endo/Exo/Phosphatase_dom_1"/>
</dbReference>
<proteinExistence type="predicted"/>
<dbReference type="Pfam" id="PF12836">
    <property type="entry name" value="HHH_3"/>
    <property type="match status" value="1"/>
</dbReference>
<feature type="region of interest" description="Disordered" evidence="1">
    <location>
        <begin position="117"/>
        <end position="165"/>
    </location>
</feature>
<name>A0A1B7LCJ0_9FIRM</name>
<dbReference type="GO" id="GO:0006281">
    <property type="term" value="P:DNA repair"/>
    <property type="evidence" value="ECO:0007669"/>
    <property type="project" value="InterPro"/>
</dbReference>
<organism evidence="3 4">
    <name type="scientific">Desulfotomaculum copahuensis</name>
    <dbReference type="NCBI Taxonomy" id="1838280"/>
    <lineage>
        <taxon>Bacteria</taxon>
        <taxon>Bacillati</taxon>
        <taxon>Bacillota</taxon>
        <taxon>Clostridia</taxon>
        <taxon>Eubacteriales</taxon>
        <taxon>Desulfotomaculaceae</taxon>
        <taxon>Desulfotomaculum</taxon>
    </lineage>
</organism>
<accession>A0A1B7LCJ0</accession>
<protein>
    <submittedName>
        <fullName evidence="3">Competence protein ComEA</fullName>
    </submittedName>
</protein>
<sequence>MFQLERRQQLAVLVVLAVLVFGGGYRYAVWQNRAAAGDKPSLEQLAPADAAQSPAKEIEAYVVGAVEKPGRYRLPSGARWGDAIDRAVPRPDAALEALNLAAPLPDGQKVVVPTRQEAAAANPAAPGMASGSGGGHAAPSGGSTNGTGPFAAPAAGGGGSARSKSGGPVGMVNINTAGPSELDALPGIGPALAQRIIQYRETKGLFKTPEDIKNVSGIGDKKYEQLKDFIAVN</sequence>
<dbReference type="GO" id="GO:0003677">
    <property type="term" value="F:DNA binding"/>
    <property type="evidence" value="ECO:0007669"/>
    <property type="project" value="InterPro"/>
</dbReference>
<feature type="compositionally biased region" description="Low complexity" evidence="1">
    <location>
        <begin position="137"/>
        <end position="154"/>
    </location>
</feature>
<feature type="domain" description="Helix-hairpin-helix DNA-binding motif class 1" evidence="2">
    <location>
        <begin position="210"/>
        <end position="229"/>
    </location>
</feature>
<reference evidence="3 4" key="1">
    <citation type="submission" date="2016-04" db="EMBL/GenBank/DDBJ databases">
        <authorList>
            <person name="Evans L.H."/>
            <person name="Alamgir A."/>
            <person name="Owens N."/>
            <person name="Weber N.D."/>
            <person name="Virtaneva K."/>
            <person name="Barbian K."/>
            <person name="Babar A."/>
            <person name="Rosenke K."/>
        </authorList>
    </citation>
    <scope>NUCLEOTIDE SEQUENCE [LARGE SCALE GENOMIC DNA]</scope>
    <source>
        <strain evidence="3 4">LMa1</strain>
    </source>
</reference>
<gene>
    <name evidence="3" type="ORF">A6M21_00765</name>
</gene>
<dbReference type="InterPro" id="IPR003583">
    <property type="entry name" value="Hlx-hairpin-Hlx_DNA-bd_motif"/>
</dbReference>
<dbReference type="InterPro" id="IPR010994">
    <property type="entry name" value="RuvA_2-like"/>
</dbReference>
<evidence type="ECO:0000256" key="1">
    <source>
        <dbReference type="SAM" id="MobiDB-lite"/>
    </source>
</evidence>
<keyword evidence="4" id="KW-1185">Reference proteome</keyword>
<dbReference type="OrthoDB" id="9790239at2"/>
<dbReference type="PANTHER" id="PTHR21180">
    <property type="entry name" value="ENDONUCLEASE/EXONUCLEASE/PHOSPHATASE FAMILY DOMAIN-CONTAINING PROTEIN 1"/>
    <property type="match status" value="1"/>
</dbReference>
<feature type="compositionally biased region" description="Low complexity" evidence="1">
    <location>
        <begin position="118"/>
        <end position="129"/>
    </location>
</feature>
<dbReference type="NCBIfam" id="TIGR00426">
    <property type="entry name" value="competence protein ComEA helix-hairpin-helix repeat region"/>
    <property type="match status" value="1"/>
</dbReference>
<dbReference type="Gene3D" id="1.10.150.320">
    <property type="entry name" value="Photosystem II 12 kDa extrinsic protein"/>
    <property type="match status" value="1"/>
</dbReference>
<feature type="domain" description="Helix-hairpin-helix DNA-binding motif class 1" evidence="2">
    <location>
        <begin position="180"/>
        <end position="199"/>
    </location>
</feature>
<dbReference type="InterPro" id="IPR004509">
    <property type="entry name" value="Competence_ComEA_HhH"/>
</dbReference>
<evidence type="ECO:0000313" key="3">
    <source>
        <dbReference type="EMBL" id="OAT80444.1"/>
    </source>
</evidence>
<evidence type="ECO:0000259" key="2">
    <source>
        <dbReference type="SMART" id="SM00278"/>
    </source>
</evidence>
<dbReference type="Proteomes" id="UP000078532">
    <property type="component" value="Unassembled WGS sequence"/>
</dbReference>
<dbReference type="GO" id="GO:0015627">
    <property type="term" value="C:type II protein secretion system complex"/>
    <property type="evidence" value="ECO:0007669"/>
    <property type="project" value="TreeGrafter"/>
</dbReference>
<dbReference type="STRING" id="1838280.A6M21_00765"/>
<dbReference type="AlphaFoldDB" id="A0A1B7LCJ0"/>